<evidence type="ECO:0000313" key="1">
    <source>
        <dbReference type="EMBL" id="WOO81784.1"/>
    </source>
</evidence>
<keyword evidence="2" id="KW-1185">Reference proteome</keyword>
<dbReference type="GeneID" id="87808534"/>
<accession>A0AAF0YBK8</accession>
<dbReference type="EMBL" id="CP086717">
    <property type="protein sequence ID" value="WOO81784.1"/>
    <property type="molecule type" value="Genomic_DNA"/>
</dbReference>
<organism evidence="1 2">
    <name type="scientific">Vanrija pseudolonga</name>
    <dbReference type="NCBI Taxonomy" id="143232"/>
    <lineage>
        <taxon>Eukaryota</taxon>
        <taxon>Fungi</taxon>
        <taxon>Dikarya</taxon>
        <taxon>Basidiomycota</taxon>
        <taxon>Agaricomycotina</taxon>
        <taxon>Tremellomycetes</taxon>
        <taxon>Trichosporonales</taxon>
        <taxon>Trichosporonaceae</taxon>
        <taxon>Vanrija</taxon>
    </lineage>
</organism>
<dbReference type="Proteomes" id="UP000827549">
    <property type="component" value="Chromosome 4"/>
</dbReference>
<dbReference type="AlphaFoldDB" id="A0AAF0YBK8"/>
<name>A0AAF0YBK8_9TREE</name>
<dbReference type="RefSeq" id="XP_062627816.1">
    <property type="nucleotide sequence ID" value="XM_062771832.1"/>
</dbReference>
<protein>
    <submittedName>
        <fullName evidence="1">Uncharacterized protein</fullName>
    </submittedName>
</protein>
<reference evidence="1" key="1">
    <citation type="submission" date="2023-10" db="EMBL/GenBank/DDBJ databases">
        <authorList>
            <person name="Noh H."/>
        </authorList>
    </citation>
    <scope>NUCLEOTIDE SEQUENCE</scope>
    <source>
        <strain evidence="1">DUCC4014</strain>
    </source>
</reference>
<proteinExistence type="predicted"/>
<sequence>MLSTSRLRLTKLAFRTTSTKYCAIIDNLLFKHGRFACDRPQTCTLTFPSFGRPPAACPSFRLSNHILSRSIEVVDVSMPWVSFHRVHILQGLPSVHTVRRHGFRSTMTQLKFASEVRTAVDFVVLGENMPTGPLISMSSTQERHVIHIRFDRHEQQKCYPCVLFDLCGPTINLKEVVIALWPDDINDGTEIFTAPILLALIGELVPYLRFHGKLTIVGIEYLYGSHDTTYIRQDLWEFFIDLAGSKERADEITEAISFVTFKEWEMQLGRRFELEGLWSPLTEVDVRLTEVGIAWSS</sequence>
<gene>
    <name evidence="1" type="ORF">LOC62_04G005305</name>
</gene>
<evidence type="ECO:0000313" key="2">
    <source>
        <dbReference type="Proteomes" id="UP000827549"/>
    </source>
</evidence>